<feature type="transmembrane region" description="Helical" evidence="1">
    <location>
        <begin position="43"/>
        <end position="65"/>
    </location>
</feature>
<dbReference type="OrthoDB" id="1523552at2"/>
<evidence type="ECO:0000313" key="3">
    <source>
        <dbReference type="Proteomes" id="UP000256900"/>
    </source>
</evidence>
<dbReference type="Pfam" id="PF07386">
    <property type="entry name" value="DUF1499"/>
    <property type="match status" value="1"/>
</dbReference>
<dbReference type="RefSeq" id="WP_115836137.1">
    <property type="nucleotide sequence ID" value="NZ_CP025086.1"/>
</dbReference>
<dbReference type="EMBL" id="QUMO01000002">
    <property type="protein sequence ID" value="REF88006.1"/>
    <property type="molecule type" value="Genomic_DNA"/>
</dbReference>
<keyword evidence="1" id="KW-1133">Transmembrane helix</keyword>
<accession>A0A3D9Z9R4</accession>
<dbReference type="Proteomes" id="UP000256900">
    <property type="component" value="Unassembled WGS sequence"/>
</dbReference>
<feature type="transmembrane region" description="Helical" evidence="1">
    <location>
        <begin position="20"/>
        <end position="37"/>
    </location>
</feature>
<name>A0A3D9Z9R4_9HYPH</name>
<evidence type="ECO:0000256" key="1">
    <source>
        <dbReference type="SAM" id="Phobius"/>
    </source>
</evidence>
<feature type="transmembrane region" description="Helical" evidence="1">
    <location>
        <begin position="77"/>
        <end position="99"/>
    </location>
</feature>
<organism evidence="2 3">
    <name type="scientific">Methylovirgula ligni</name>
    <dbReference type="NCBI Taxonomy" id="569860"/>
    <lineage>
        <taxon>Bacteria</taxon>
        <taxon>Pseudomonadati</taxon>
        <taxon>Pseudomonadota</taxon>
        <taxon>Alphaproteobacteria</taxon>
        <taxon>Hyphomicrobiales</taxon>
        <taxon>Beijerinckiaceae</taxon>
        <taxon>Methylovirgula</taxon>
    </lineage>
</organism>
<proteinExistence type="predicted"/>
<dbReference type="AlphaFoldDB" id="A0A3D9Z9R4"/>
<keyword evidence="1" id="KW-0812">Transmembrane</keyword>
<sequence>MRHLIIEEPFSESAIWSRRLAVFAAAVVAMGLVLARLGLDAPAVLAVVGSAIVLACLAVLCAGVATVEIWQTGRKGLGLLLGGAVLAALLLAYPAYLAVQAVRLPVLNDISTDTDDPPAYSLSRKALAARHGWVPPSIPAASREAQATAYPDVEPIYLDLDGGETYQTVLSAAAARHWKIIDAVPPGGRLGYGHVDAIAHGLILGFADDITIRIWPLAGETRVDVRSASRIGRHDFGGNAARIEAFADELNTEAEAK</sequence>
<keyword evidence="3" id="KW-1185">Reference proteome</keyword>
<protein>
    <submittedName>
        <fullName evidence="2">Uncharacterized protein (DUF1499 family)</fullName>
    </submittedName>
</protein>
<keyword evidence="1" id="KW-0472">Membrane</keyword>
<gene>
    <name evidence="2" type="ORF">DES32_1645</name>
</gene>
<dbReference type="InterPro" id="IPR010865">
    <property type="entry name" value="DUF1499"/>
</dbReference>
<evidence type="ECO:0000313" key="2">
    <source>
        <dbReference type="EMBL" id="REF88006.1"/>
    </source>
</evidence>
<comment type="caution">
    <text evidence="2">The sequence shown here is derived from an EMBL/GenBank/DDBJ whole genome shotgun (WGS) entry which is preliminary data.</text>
</comment>
<reference evidence="2 3" key="1">
    <citation type="submission" date="2018-08" db="EMBL/GenBank/DDBJ databases">
        <title>Genomic Encyclopedia of Type Strains, Phase IV (KMG-IV): sequencing the most valuable type-strain genomes for metagenomic binning, comparative biology and taxonomic classification.</title>
        <authorList>
            <person name="Goeker M."/>
        </authorList>
    </citation>
    <scope>NUCLEOTIDE SEQUENCE [LARGE SCALE GENOMIC DNA]</scope>
    <source>
        <strain evidence="2 3">BW863</strain>
    </source>
</reference>